<evidence type="ECO:0000313" key="1">
    <source>
        <dbReference type="EMBL" id="THG89328.1"/>
    </source>
</evidence>
<dbReference type="EMBL" id="JALP01000246">
    <property type="protein sequence ID" value="THG89328.1"/>
    <property type="molecule type" value="Genomic_DNA"/>
</dbReference>
<reference evidence="1 2" key="1">
    <citation type="submission" date="2014-01" db="EMBL/GenBank/DDBJ databases">
        <title>Draft genome sequencing of Bacillus alcalophilus CGMCC 1.3604.</title>
        <authorList>
            <person name="Yang J."/>
            <person name="Diao L."/>
            <person name="Yang S."/>
        </authorList>
    </citation>
    <scope>NUCLEOTIDE SEQUENCE [LARGE SCALE GENOMIC DNA]</scope>
    <source>
        <strain evidence="1 2">CGMCC 1.3604</strain>
    </source>
</reference>
<gene>
    <name evidence="1" type="ORF">AJ85_18360</name>
</gene>
<evidence type="ECO:0000313" key="2">
    <source>
        <dbReference type="Proteomes" id="UP000297014"/>
    </source>
</evidence>
<organism evidence="1 2">
    <name type="scientific">Alkalihalobacillus alcalophilus ATCC 27647 = CGMCC 1.3604</name>
    <dbReference type="NCBI Taxonomy" id="1218173"/>
    <lineage>
        <taxon>Bacteria</taxon>
        <taxon>Bacillati</taxon>
        <taxon>Bacillota</taxon>
        <taxon>Bacilli</taxon>
        <taxon>Bacillales</taxon>
        <taxon>Bacillaceae</taxon>
        <taxon>Alkalihalobacillus</taxon>
    </lineage>
</organism>
<dbReference type="Proteomes" id="UP000297014">
    <property type="component" value="Unassembled WGS sequence"/>
</dbReference>
<evidence type="ECO:0008006" key="3">
    <source>
        <dbReference type="Google" id="ProtNLM"/>
    </source>
</evidence>
<name>A0A4S4JVX8_ALKAL</name>
<comment type="caution">
    <text evidence="1">The sequence shown here is derived from an EMBL/GenBank/DDBJ whole genome shotgun (WGS) entry which is preliminary data.</text>
</comment>
<protein>
    <recommendedName>
        <fullName evidence="3">N-acetyltransferase domain-containing protein</fullName>
    </recommendedName>
</protein>
<dbReference type="Gene3D" id="3.40.630.30">
    <property type="match status" value="1"/>
</dbReference>
<accession>A0A4S4JVX8</accession>
<dbReference type="AlphaFoldDB" id="A0A4S4JVX8"/>
<proteinExistence type="predicted"/>
<sequence>MLLTKPLSTDKPELLKQKVEDMEFQMLRLQDNLKKIAQKWHILGFEQLDNEEWVIVSLLDDGNVCKIMLNTNDKAYRGTWDFSIQAQYENDFTIHIGDIKGEANKGFGSICMDYLKDHACLHNVQVIKGDIAKRDWNHLDRLIHFYKKHDFTVELNREEQSGAIACYPHS</sequence>